<dbReference type="Proteomes" id="UP001596174">
    <property type="component" value="Unassembled WGS sequence"/>
</dbReference>
<accession>A0ABW1G371</accession>
<dbReference type="InterPro" id="IPR015422">
    <property type="entry name" value="PyrdxlP-dep_Trfase_small"/>
</dbReference>
<evidence type="ECO:0000256" key="4">
    <source>
        <dbReference type="ARBA" id="ARBA00022898"/>
    </source>
</evidence>
<dbReference type="Gene3D" id="3.40.640.10">
    <property type="entry name" value="Type I PLP-dependent aspartate aminotransferase-like (Major domain)"/>
    <property type="match status" value="1"/>
</dbReference>
<keyword evidence="3" id="KW-0210">Decarboxylase</keyword>
<evidence type="ECO:0000256" key="6">
    <source>
        <dbReference type="RuleBase" id="RU000382"/>
    </source>
</evidence>
<keyword evidence="5 6" id="KW-0456">Lyase</keyword>
<evidence type="ECO:0000256" key="5">
    <source>
        <dbReference type="ARBA" id="ARBA00023239"/>
    </source>
</evidence>
<organism evidence="8 9">
    <name type="scientific">Streptacidiphilus monticola</name>
    <dbReference type="NCBI Taxonomy" id="2161674"/>
    <lineage>
        <taxon>Bacteria</taxon>
        <taxon>Bacillati</taxon>
        <taxon>Actinomycetota</taxon>
        <taxon>Actinomycetes</taxon>
        <taxon>Kitasatosporales</taxon>
        <taxon>Streptomycetaceae</taxon>
        <taxon>Streptacidiphilus</taxon>
    </lineage>
</organism>
<feature type="region of interest" description="Disordered" evidence="7">
    <location>
        <begin position="1"/>
        <end position="21"/>
    </location>
</feature>
<keyword evidence="9" id="KW-1185">Reference proteome</keyword>
<reference evidence="9" key="1">
    <citation type="journal article" date="2019" name="Int. J. Syst. Evol. Microbiol.">
        <title>The Global Catalogue of Microorganisms (GCM) 10K type strain sequencing project: providing services to taxonomists for standard genome sequencing and annotation.</title>
        <authorList>
            <consortium name="The Broad Institute Genomics Platform"/>
            <consortium name="The Broad Institute Genome Sequencing Center for Infectious Disease"/>
            <person name="Wu L."/>
            <person name="Ma J."/>
        </authorList>
    </citation>
    <scope>NUCLEOTIDE SEQUENCE [LARGE SCALE GENOMIC DNA]</scope>
    <source>
        <strain evidence="9">JCM 4816</strain>
    </source>
</reference>
<dbReference type="Pfam" id="PF00282">
    <property type="entry name" value="Pyridoxal_deC"/>
    <property type="match status" value="1"/>
</dbReference>
<dbReference type="RefSeq" id="WP_380584622.1">
    <property type="nucleotide sequence ID" value="NZ_JBHSQJ010000072.1"/>
</dbReference>
<dbReference type="Gene3D" id="3.90.1150.10">
    <property type="entry name" value="Aspartate Aminotransferase, domain 1"/>
    <property type="match status" value="1"/>
</dbReference>
<comment type="caution">
    <text evidence="8">The sequence shown here is derived from an EMBL/GenBank/DDBJ whole genome shotgun (WGS) entry which is preliminary data.</text>
</comment>
<evidence type="ECO:0000256" key="2">
    <source>
        <dbReference type="ARBA" id="ARBA00009533"/>
    </source>
</evidence>
<sequence>MREVLGALETGARERGGPLPAGGPDAVRAAWAGLLTPGALLPDRGVPGALGELTRALARTAADPADPACAAHLHVPPLAVAVAADLAVNALNPSLDSWDQAPGGVELEQAVVRTLTQLAGLPNGADGTFTTGGSESNLMGLLLARDRAEGTARRVVFCSDAAHFSVRRACALLGAEVRPVESDRYGRMDPRLLDWALADCRDLPVCVVATAGTTDLGAIDPLDALADVAARHRVPLHVDAAYGGGALFSRQLAPLLAGLGRADSVSLDLHKLGWQPVAAGVFLVRDRSALQPLELHAAYLNPEADEEAGLTSLLGRSLRTTRRPDAFKVAVTLRTLGREGLGALVDHCHALARHTAQRISESRDFELYTVPMLTTVVFRYGDSDEVNDALRRRLLAEGTAVVGRTEIGGAVWLKLTLLNPQAGEADLDRLLERVRAAGAAAAAQNRHR</sequence>
<dbReference type="PANTHER" id="PTHR45677:SF8">
    <property type="entry name" value="CYSTEINE SULFINIC ACID DECARBOXYLASE"/>
    <property type="match status" value="1"/>
</dbReference>
<keyword evidence="4 6" id="KW-0663">Pyridoxal phosphate</keyword>
<dbReference type="InterPro" id="IPR015421">
    <property type="entry name" value="PyrdxlP-dep_Trfase_major"/>
</dbReference>
<dbReference type="EMBL" id="JBHSQJ010000072">
    <property type="protein sequence ID" value="MFC5909054.1"/>
    <property type="molecule type" value="Genomic_DNA"/>
</dbReference>
<proteinExistence type="inferred from homology"/>
<dbReference type="PROSITE" id="PS00392">
    <property type="entry name" value="DDC_GAD_HDC_YDC"/>
    <property type="match status" value="1"/>
</dbReference>
<comment type="cofactor">
    <cofactor evidence="1 6">
        <name>pyridoxal 5'-phosphate</name>
        <dbReference type="ChEBI" id="CHEBI:597326"/>
    </cofactor>
</comment>
<evidence type="ECO:0000256" key="3">
    <source>
        <dbReference type="ARBA" id="ARBA00022793"/>
    </source>
</evidence>
<comment type="similarity">
    <text evidence="2 6">Belongs to the group II decarboxylase family.</text>
</comment>
<evidence type="ECO:0000313" key="8">
    <source>
        <dbReference type="EMBL" id="MFC5909054.1"/>
    </source>
</evidence>
<gene>
    <name evidence="8" type="ORF">ACFP3V_17745</name>
</gene>
<dbReference type="PANTHER" id="PTHR45677">
    <property type="entry name" value="GLUTAMATE DECARBOXYLASE-RELATED"/>
    <property type="match status" value="1"/>
</dbReference>
<dbReference type="InterPro" id="IPR021115">
    <property type="entry name" value="Pyridoxal-P_BS"/>
</dbReference>
<evidence type="ECO:0000256" key="7">
    <source>
        <dbReference type="SAM" id="MobiDB-lite"/>
    </source>
</evidence>
<name>A0ABW1G371_9ACTN</name>
<dbReference type="SUPFAM" id="SSF53383">
    <property type="entry name" value="PLP-dependent transferases"/>
    <property type="match status" value="1"/>
</dbReference>
<protein>
    <submittedName>
        <fullName evidence="8">Pyridoxal phosphate-dependent decarboxylase family protein</fullName>
    </submittedName>
</protein>
<dbReference type="InterPro" id="IPR002129">
    <property type="entry name" value="PyrdxlP-dep_de-COase"/>
</dbReference>
<evidence type="ECO:0000256" key="1">
    <source>
        <dbReference type="ARBA" id="ARBA00001933"/>
    </source>
</evidence>
<dbReference type="InterPro" id="IPR015424">
    <property type="entry name" value="PyrdxlP-dep_Trfase"/>
</dbReference>
<evidence type="ECO:0000313" key="9">
    <source>
        <dbReference type="Proteomes" id="UP001596174"/>
    </source>
</evidence>